<feature type="compositionally biased region" description="Polar residues" evidence="1">
    <location>
        <begin position="140"/>
        <end position="151"/>
    </location>
</feature>
<feature type="compositionally biased region" description="Polar residues" evidence="1">
    <location>
        <begin position="10"/>
        <end position="20"/>
    </location>
</feature>
<sequence>MDHQEDCPTLPTSTETTQDAVTDDHQQQADPTQQTVGDHAPQPPDQQEPTDERPRREQHPPMTFSYNHLGETIMAAHTPSLNGHPRVSTPTTLDNACPAAACTLEEPKITMVQTLHVCATSPLSYNTLDEPTPAARIGCPTNSSIDVSTNGPDERPARTNEPVPPPTHEPILPPNHGPVPPPDHGPVNHLETGQSRNQLTNQSYNPTTYLSFHQPMDPSSHLATNQPCAQPMNQSCHLHMPADLPEKQ</sequence>
<evidence type="ECO:0000313" key="2">
    <source>
        <dbReference type="Proteomes" id="UP000694845"/>
    </source>
</evidence>
<feature type="compositionally biased region" description="Pro residues" evidence="1">
    <location>
        <begin position="162"/>
        <end position="184"/>
    </location>
</feature>
<dbReference type="GeneID" id="110989481"/>
<proteinExistence type="predicted"/>
<protein>
    <submittedName>
        <fullName evidence="3">Mucin-2-like</fullName>
    </submittedName>
</protein>
<feature type="compositionally biased region" description="Basic and acidic residues" evidence="1">
    <location>
        <begin position="50"/>
        <end position="59"/>
    </location>
</feature>
<dbReference type="KEGG" id="aplc:110989481"/>
<name>A0A8B7ZXU7_ACAPL</name>
<accession>A0A8B7ZXU7</accession>
<evidence type="ECO:0000313" key="3">
    <source>
        <dbReference type="RefSeq" id="XP_022109575.1"/>
    </source>
</evidence>
<reference evidence="3" key="1">
    <citation type="submission" date="2025-08" db="UniProtKB">
        <authorList>
            <consortium name="RefSeq"/>
        </authorList>
    </citation>
    <scope>IDENTIFICATION</scope>
</reference>
<evidence type="ECO:0000256" key="1">
    <source>
        <dbReference type="SAM" id="MobiDB-lite"/>
    </source>
</evidence>
<dbReference type="AlphaFoldDB" id="A0A8B7ZXU7"/>
<dbReference type="Proteomes" id="UP000694845">
    <property type="component" value="Unplaced"/>
</dbReference>
<feature type="region of interest" description="Disordered" evidence="1">
    <location>
        <begin position="1"/>
        <end position="64"/>
    </location>
</feature>
<feature type="region of interest" description="Disordered" evidence="1">
    <location>
        <begin position="135"/>
        <end position="192"/>
    </location>
</feature>
<gene>
    <name evidence="3" type="primary">LOC110989481</name>
</gene>
<keyword evidence="2" id="KW-1185">Reference proteome</keyword>
<organism evidence="2 3">
    <name type="scientific">Acanthaster planci</name>
    <name type="common">Crown-of-thorns starfish</name>
    <dbReference type="NCBI Taxonomy" id="133434"/>
    <lineage>
        <taxon>Eukaryota</taxon>
        <taxon>Metazoa</taxon>
        <taxon>Echinodermata</taxon>
        <taxon>Eleutherozoa</taxon>
        <taxon>Asterozoa</taxon>
        <taxon>Asteroidea</taxon>
        <taxon>Valvatacea</taxon>
        <taxon>Valvatida</taxon>
        <taxon>Acanthasteridae</taxon>
        <taxon>Acanthaster</taxon>
    </lineage>
</organism>
<dbReference type="RefSeq" id="XP_022109575.1">
    <property type="nucleotide sequence ID" value="XM_022253883.1"/>
</dbReference>